<proteinExistence type="predicted"/>
<feature type="transmembrane region" description="Helical" evidence="2">
    <location>
        <begin position="164"/>
        <end position="182"/>
    </location>
</feature>
<feature type="compositionally biased region" description="Basic residues" evidence="1">
    <location>
        <begin position="22"/>
        <end position="34"/>
    </location>
</feature>
<evidence type="ECO:0000313" key="3">
    <source>
        <dbReference type="EMBL" id="QHS98627.1"/>
    </source>
</evidence>
<dbReference type="AlphaFoldDB" id="A0A6C0C1Y1"/>
<keyword evidence="2" id="KW-0812">Transmembrane</keyword>
<accession>A0A6C0C1Y1</accession>
<evidence type="ECO:0000256" key="1">
    <source>
        <dbReference type="SAM" id="MobiDB-lite"/>
    </source>
</evidence>
<keyword evidence="2" id="KW-0472">Membrane</keyword>
<dbReference type="EMBL" id="MN739320">
    <property type="protein sequence ID" value="QHS98627.1"/>
    <property type="molecule type" value="Genomic_DNA"/>
</dbReference>
<evidence type="ECO:0000256" key="2">
    <source>
        <dbReference type="SAM" id="Phobius"/>
    </source>
</evidence>
<protein>
    <submittedName>
        <fullName evidence="3">Uncharacterized protein</fullName>
    </submittedName>
</protein>
<feature type="region of interest" description="Disordered" evidence="1">
    <location>
        <begin position="1"/>
        <end position="37"/>
    </location>
</feature>
<name>A0A6C0C1Y1_9ZZZZ</name>
<keyword evidence="2" id="KW-1133">Transmembrane helix</keyword>
<feature type="compositionally biased region" description="Basic and acidic residues" evidence="1">
    <location>
        <begin position="11"/>
        <end position="21"/>
    </location>
</feature>
<sequence>MTSQLGFSEIEFNKESDLENKPRRRRNKTIKKKEHKTEKVKQFLNSLEDMNASNDNTLESMDNANLEDFSADFNPPSTLLTKQGTNITESFVDPHLTPENFENLDQNQAVNQEYYKQFVPYYNKASNNANLHGSRDELMEKLNYIVQVLEETKDEKTENISEELVLYMFLGVFVIFVVDSFARAGKYTR</sequence>
<organism evidence="3">
    <name type="scientific">viral metagenome</name>
    <dbReference type="NCBI Taxonomy" id="1070528"/>
    <lineage>
        <taxon>unclassified sequences</taxon>
        <taxon>metagenomes</taxon>
        <taxon>organismal metagenomes</taxon>
    </lineage>
</organism>
<reference evidence="3" key="1">
    <citation type="journal article" date="2020" name="Nature">
        <title>Giant virus diversity and host interactions through global metagenomics.</title>
        <authorList>
            <person name="Schulz F."/>
            <person name="Roux S."/>
            <person name="Paez-Espino D."/>
            <person name="Jungbluth S."/>
            <person name="Walsh D.A."/>
            <person name="Denef V.J."/>
            <person name="McMahon K.D."/>
            <person name="Konstantinidis K.T."/>
            <person name="Eloe-Fadrosh E.A."/>
            <person name="Kyrpides N.C."/>
            <person name="Woyke T."/>
        </authorList>
    </citation>
    <scope>NUCLEOTIDE SEQUENCE</scope>
    <source>
        <strain evidence="3">GVMAG-M-3300020185-18</strain>
    </source>
</reference>